<protein>
    <submittedName>
        <fullName evidence="3">Transposase</fullName>
    </submittedName>
</protein>
<dbReference type="Proteomes" id="UP000270296">
    <property type="component" value="Unassembled WGS sequence"/>
</dbReference>
<sequence length="48" mass="5326">MVTRSARIRFTSHVAAGMQDKPGAYFSDLLLAVVRSLLLPLLLQEIRA</sequence>
<proteinExistence type="predicted"/>
<name>A0A183JBB0_9BILA</name>
<dbReference type="AlphaFoldDB" id="A0A183JBB0"/>
<dbReference type="WBParaSite" id="SBAD_0001357401-mRNA-1">
    <property type="protein sequence ID" value="SBAD_0001357401-mRNA-1"/>
    <property type="gene ID" value="SBAD_0001357401"/>
</dbReference>
<evidence type="ECO:0000313" key="3">
    <source>
        <dbReference type="WBParaSite" id="SBAD_0001357401-mRNA-1"/>
    </source>
</evidence>
<keyword evidence="2" id="KW-1185">Reference proteome</keyword>
<dbReference type="EMBL" id="UZAM01020688">
    <property type="protein sequence ID" value="VDP54631.1"/>
    <property type="molecule type" value="Genomic_DNA"/>
</dbReference>
<evidence type="ECO:0000313" key="2">
    <source>
        <dbReference type="Proteomes" id="UP000270296"/>
    </source>
</evidence>
<accession>A0A183JBB0</accession>
<evidence type="ECO:0000313" key="1">
    <source>
        <dbReference type="EMBL" id="VDP54631.1"/>
    </source>
</evidence>
<organism evidence="3">
    <name type="scientific">Soboliphyme baturini</name>
    <dbReference type="NCBI Taxonomy" id="241478"/>
    <lineage>
        <taxon>Eukaryota</taxon>
        <taxon>Metazoa</taxon>
        <taxon>Ecdysozoa</taxon>
        <taxon>Nematoda</taxon>
        <taxon>Enoplea</taxon>
        <taxon>Dorylaimia</taxon>
        <taxon>Dioctophymatida</taxon>
        <taxon>Dioctophymatoidea</taxon>
        <taxon>Soboliphymatidae</taxon>
        <taxon>Soboliphyme</taxon>
    </lineage>
</organism>
<reference evidence="1 2" key="2">
    <citation type="submission" date="2018-11" db="EMBL/GenBank/DDBJ databases">
        <authorList>
            <consortium name="Pathogen Informatics"/>
        </authorList>
    </citation>
    <scope>NUCLEOTIDE SEQUENCE [LARGE SCALE GENOMIC DNA]</scope>
</reference>
<gene>
    <name evidence="1" type="ORF">SBAD_LOCUS13158</name>
</gene>
<reference evidence="3" key="1">
    <citation type="submission" date="2016-06" db="UniProtKB">
        <authorList>
            <consortium name="WormBaseParasite"/>
        </authorList>
    </citation>
    <scope>IDENTIFICATION</scope>
</reference>